<organism evidence="1 2">
    <name type="scientific">Mycolicibacterium litorale</name>
    <dbReference type="NCBI Taxonomy" id="758802"/>
    <lineage>
        <taxon>Bacteria</taxon>
        <taxon>Bacillati</taxon>
        <taxon>Actinomycetota</taxon>
        <taxon>Actinomycetes</taxon>
        <taxon>Mycobacteriales</taxon>
        <taxon>Mycobacteriaceae</taxon>
        <taxon>Mycolicibacterium</taxon>
    </lineage>
</organism>
<protein>
    <submittedName>
        <fullName evidence="1">Uncharacterized protein</fullName>
    </submittedName>
</protein>
<dbReference type="EMBL" id="AP022586">
    <property type="protein sequence ID" value="BBY17179.1"/>
    <property type="molecule type" value="Genomic_DNA"/>
</dbReference>
<sequence>MSRLRSAPLIVDAPAGVASAASTRARLVWDFEPGIVSVAWTGVGVEGAGQLFTVPILPCRLRVPLSEVCVDVSQ</sequence>
<dbReference type="AlphaFoldDB" id="A0AAD1IL49"/>
<gene>
    <name evidence="1" type="ORF">MLIT_27710</name>
</gene>
<proteinExistence type="predicted"/>
<reference evidence="1 2" key="1">
    <citation type="journal article" date="2019" name="Emerg. Microbes Infect.">
        <title>Comprehensive subspecies identification of 175 nontuberculous mycobacteria species based on 7547 genomic profiles.</title>
        <authorList>
            <person name="Matsumoto Y."/>
            <person name="Kinjo T."/>
            <person name="Motooka D."/>
            <person name="Nabeya D."/>
            <person name="Jung N."/>
            <person name="Uechi K."/>
            <person name="Horii T."/>
            <person name="Iida T."/>
            <person name="Fujita J."/>
            <person name="Nakamura S."/>
        </authorList>
    </citation>
    <scope>NUCLEOTIDE SEQUENCE [LARGE SCALE GENOMIC DNA]</scope>
    <source>
        <strain evidence="1 2">JCM 17423</strain>
    </source>
</reference>
<evidence type="ECO:0000313" key="1">
    <source>
        <dbReference type="EMBL" id="BBY17179.1"/>
    </source>
</evidence>
<accession>A0AAD1IL49</accession>
<keyword evidence="2" id="KW-1185">Reference proteome</keyword>
<dbReference type="Proteomes" id="UP000466607">
    <property type="component" value="Chromosome"/>
</dbReference>
<evidence type="ECO:0000313" key="2">
    <source>
        <dbReference type="Proteomes" id="UP000466607"/>
    </source>
</evidence>
<name>A0AAD1IL49_9MYCO</name>